<evidence type="ECO:0000313" key="2">
    <source>
        <dbReference type="Proteomes" id="UP001201262"/>
    </source>
</evidence>
<proteinExistence type="predicted"/>
<comment type="caution">
    <text evidence="1">The sequence shown here is derived from an EMBL/GenBank/DDBJ whole genome shotgun (WGS) entry which is preliminary data.</text>
</comment>
<name>A0AAD4KQ63_9EURO</name>
<dbReference type="Proteomes" id="UP001201262">
    <property type="component" value="Unassembled WGS sequence"/>
</dbReference>
<evidence type="ECO:0000313" key="1">
    <source>
        <dbReference type="EMBL" id="KAH8696498.1"/>
    </source>
</evidence>
<accession>A0AAD4KQ63</accession>
<dbReference type="AlphaFoldDB" id="A0AAD4KQ63"/>
<dbReference type="RefSeq" id="XP_046071434.1">
    <property type="nucleotide sequence ID" value="XM_046220560.1"/>
</dbReference>
<protein>
    <submittedName>
        <fullName evidence="1">Uncharacterized protein</fullName>
    </submittedName>
</protein>
<organism evidence="1 2">
    <name type="scientific">Talaromyces proteolyticus</name>
    <dbReference type="NCBI Taxonomy" id="1131652"/>
    <lineage>
        <taxon>Eukaryota</taxon>
        <taxon>Fungi</taxon>
        <taxon>Dikarya</taxon>
        <taxon>Ascomycota</taxon>
        <taxon>Pezizomycotina</taxon>
        <taxon>Eurotiomycetes</taxon>
        <taxon>Eurotiomycetidae</taxon>
        <taxon>Eurotiales</taxon>
        <taxon>Trichocomaceae</taxon>
        <taxon>Talaromyces</taxon>
        <taxon>Talaromyces sect. Bacilispori</taxon>
    </lineage>
</organism>
<reference evidence="1" key="1">
    <citation type="submission" date="2021-12" db="EMBL/GenBank/DDBJ databases">
        <title>Convergent genome expansion in fungi linked to evolution of root-endophyte symbiosis.</title>
        <authorList>
            <consortium name="DOE Joint Genome Institute"/>
            <person name="Ke Y.-H."/>
            <person name="Bonito G."/>
            <person name="Liao H.-L."/>
            <person name="Looney B."/>
            <person name="Rojas-Flechas A."/>
            <person name="Nash J."/>
            <person name="Hameed K."/>
            <person name="Schadt C."/>
            <person name="Martin F."/>
            <person name="Crous P.W."/>
            <person name="Miettinen O."/>
            <person name="Magnuson J.K."/>
            <person name="Labbe J."/>
            <person name="Jacobson D."/>
            <person name="Doktycz M.J."/>
            <person name="Veneault-Fourrey C."/>
            <person name="Kuo A."/>
            <person name="Mondo S."/>
            <person name="Calhoun S."/>
            <person name="Riley R."/>
            <person name="Ohm R."/>
            <person name="LaButti K."/>
            <person name="Andreopoulos B."/>
            <person name="Pangilinan J."/>
            <person name="Nolan M."/>
            <person name="Tritt A."/>
            <person name="Clum A."/>
            <person name="Lipzen A."/>
            <person name="Daum C."/>
            <person name="Barry K."/>
            <person name="Grigoriev I.V."/>
            <person name="Vilgalys R."/>
        </authorList>
    </citation>
    <scope>NUCLEOTIDE SEQUENCE</scope>
    <source>
        <strain evidence="1">PMI_201</strain>
    </source>
</reference>
<dbReference type="EMBL" id="JAJTJA010000007">
    <property type="protein sequence ID" value="KAH8696498.1"/>
    <property type="molecule type" value="Genomic_DNA"/>
</dbReference>
<sequence>MATKPNRIVVAFNGAVETHVSTEITNPPRAFAFEVVFYRHLWPATLRTEKPPMHFHPFQKEYIEVLTGRICVEQRGHGGVSILTPADGEVCIQPWVHHRLYPVAADLAQAAADEGGEPIRFRLWGQETDKVSRLDTIFFENWYGYQDEILAGKSIDLVQVLTMFDAGGSYLSLPCWVPFGRTVSMAMGILVGRCIGGLLGYQPYYPKWTSDWRLACEKMRQSWFQRRFARNKED</sequence>
<dbReference type="GeneID" id="70250847"/>
<gene>
    <name evidence="1" type="ORF">BGW36DRAFT_428503</name>
</gene>
<keyword evidence="2" id="KW-1185">Reference proteome</keyword>